<dbReference type="InterPro" id="IPR037185">
    <property type="entry name" value="EmrE-like"/>
</dbReference>
<feature type="transmembrane region" description="Helical" evidence="1">
    <location>
        <begin position="161"/>
        <end position="180"/>
    </location>
</feature>
<feature type="transmembrane region" description="Helical" evidence="1">
    <location>
        <begin position="73"/>
        <end position="93"/>
    </location>
</feature>
<keyword evidence="1" id="KW-0812">Transmembrane</keyword>
<dbReference type="STRING" id="1801754.A3D42_02455"/>
<dbReference type="AlphaFoldDB" id="A0A1F6W589"/>
<proteinExistence type="predicted"/>
<organism evidence="3 4">
    <name type="scientific">Candidatus Nomurabacteria bacterium RIFCSPHIGHO2_02_FULL_41_18</name>
    <dbReference type="NCBI Taxonomy" id="1801754"/>
    <lineage>
        <taxon>Bacteria</taxon>
        <taxon>Candidatus Nomuraibacteriota</taxon>
    </lineage>
</organism>
<dbReference type="SUPFAM" id="SSF103481">
    <property type="entry name" value="Multidrug resistance efflux transporter EmrE"/>
    <property type="match status" value="1"/>
</dbReference>
<dbReference type="Gene3D" id="1.10.3730.20">
    <property type="match status" value="1"/>
</dbReference>
<accession>A0A1F6W589</accession>
<evidence type="ECO:0000313" key="3">
    <source>
        <dbReference type="EMBL" id="OGI76972.1"/>
    </source>
</evidence>
<comment type="caution">
    <text evidence="3">The sequence shown here is derived from an EMBL/GenBank/DDBJ whole genome shotgun (WGS) entry which is preliminary data.</text>
</comment>
<feature type="transmembrane region" description="Helical" evidence="1">
    <location>
        <begin position="40"/>
        <end position="61"/>
    </location>
</feature>
<keyword evidence="1" id="KW-0472">Membrane</keyword>
<dbReference type="GO" id="GO:0016020">
    <property type="term" value="C:membrane"/>
    <property type="evidence" value="ECO:0007669"/>
    <property type="project" value="InterPro"/>
</dbReference>
<sequence>MLSKYLKDRGVGALLIFSALASAVILPFILFFYFDQLFNLRILDLLTLVLVGFLSVLAFYFYLRGMDEEEASIVIPLFQLIPVFGYFMGYFILGESLNTAQIFSSLLVISGIIILAIEIDVDNKVTIKGRVLALVMASSFFFALHDTLFKKVALTESFVTAVFWQYVSLTIVGLLILALIKKYREDFFSMFRQMGGKLLSFNIMSELLYIVGNLANNFATLLAPVAVVLVVSSYQPLFVFIIGIVLTIFLPHVAMEKISTKHLFHKSFSILIIIIGSYFLYYSSHY</sequence>
<dbReference type="InterPro" id="IPR000620">
    <property type="entry name" value="EamA_dom"/>
</dbReference>
<name>A0A1F6W589_9BACT</name>
<feature type="transmembrane region" description="Helical" evidence="1">
    <location>
        <begin position="207"/>
        <end position="231"/>
    </location>
</feature>
<reference evidence="3 4" key="1">
    <citation type="journal article" date="2016" name="Nat. Commun.">
        <title>Thousands of microbial genomes shed light on interconnected biogeochemical processes in an aquifer system.</title>
        <authorList>
            <person name="Anantharaman K."/>
            <person name="Brown C.T."/>
            <person name="Hug L.A."/>
            <person name="Sharon I."/>
            <person name="Castelle C.J."/>
            <person name="Probst A.J."/>
            <person name="Thomas B.C."/>
            <person name="Singh A."/>
            <person name="Wilkins M.J."/>
            <person name="Karaoz U."/>
            <person name="Brodie E.L."/>
            <person name="Williams K.H."/>
            <person name="Hubbard S.S."/>
            <person name="Banfield J.F."/>
        </authorList>
    </citation>
    <scope>NUCLEOTIDE SEQUENCE [LARGE SCALE GENOMIC DNA]</scope>
</reference>
<feature type="transmembrane region" description="Helical" evidence="1">
    <location>
        <begin position="267"/>
        <end position="284"/>
    </location>
</feature>
<dbReference type="EMBL" id="MFUE01000020">
    <property type="protein sequence ID" value="OGI76972.1"/>
    <property type="molecule type" value="Genomic_DNA"/>
</dbReference>
<dbReference type="Proteomes" id="UP000177777">
    <property type="component" value="Unassembled WGS sequence"/>
</dbReference>
<keyword evidence="1" id="KW-1133">Transmembrane helix</keyword>
<evidence type="ECO:0000259" key="2">
    <source>
        <dbReference type="Pfam" id="PF00892"/>
    </source>
</evidence>
<feature type="transmembrane region" description="Helical" evidence="1">
    <location>
        <begin position="237"/>
        <end position="255"/>
    </location>
</feature>
<evidence type="ECO:0000313" key="4">
    <source>
        <dbReference type="Proteomes" id="UP000177777"/>
    </source>
</evidence>
<feature type="domain" description="EamA" evidence="2">
    <location>
        <begin position="7"/>
        <end position="115"/>
    </location>
</feature>
<feature type="transmembrane region" description="Helical" evidence="1">
    <location>
        <begin position="12"/>
        <end position="34"/>
    </location>
</feature>
<feature type="transmembrane region" description="Helical" evidence="1">
    <location>
        <begin position="131"/>
        <end position="149"/>
    </location>
</feature>
<gene>
    <name evidence="3" type="ORF">A3D42_02455</name>
</gene>
<dbReference type="Pfam" id="PF00892">
    <property type="entry name" value="EamA"/>
    <property type="match status" value="1"/>
</dbReference>
<feature type="transmembrane region" description="Helical" evidence="1">
    <location>
        <begin position="99"/>
        <end position="119"/>
    </location>
</feature>
<protein>
    <recommendedName>
        <fullName evidence="2">EamA domain-containing protein</fullName>
    </recommendedName>
</protein>
<evidence type="ECO:0000256" key="1">
    <source>
        <dbReference type="SAM" id="Phobius"/>
    </source>
</evidence>